<feature type="region of interest" description="Disordered" evidence="8">
    <location>
        <begin position="194"/>
        <end position="253"/>
    </location>
</feature>
<feature type="domain" description="EamA" evidence="10">
    <location>
        <begin position="522"/>
        <end position="658"/>
    </location>
</feature>
<feature type="transmembrane region" description="Helical" evidence="9">
    <location>
        <begin position="464"/>
        <end position="485"/>
    </location>
</feature>
<comment type="subcellular location">
    <subcellularLocation>
        <location evidence="1">Cell membrane</location>
        <topology evidence="1">Multi-pass membrane protein</topology>
    </subcellularLocation>
</comment>
<feature type="coiled-coil region" evidence="7">
    <location>
        <begin position="146"/>
        <end position="173"/>
    </location>
</feature>
<evidence type="ECO:0000256" key="5">
    <source>
        <dbReference type="ARBA" id="ARBA00022989"/>
    </source>
</evidence>
<feature type="compositionally biased region" description="Polar residues" evidence="8">
    <location>
        <begin position="195"/>
        <end position="224"/>
    </location>
</feature>
<proteinExistence type="inferred from homology"/>
<evidence type="ECO:0000256" key="8">
    <source>
        <dbReference type="SAM" id="MobiDB-lite"/>
    </source>
</evidence>
<comment type="similarity">
    <text evidence="2">Belongs to the EamA transporter family.</text>
</comment>
<feature type="transmembrane region" description="Helical" evidence="9">
    <location>
        <begin position="585"/>
        <end position="606"/>
    </location>
</feature>
<dbReference type="Proteomes" id="UP001159371">
    <property type="component" value="Unassembled WGS sequence"/>
</dbReference>
<evidence type="ECO:0000256" key="9">
    <source>
        <dbReference type="SAM" id="Phobius"/>
    </source>
</evidence>
<gene>
    <name evidence="11" type="ORF">NWP19_05590</name>
</gene>
<dbReference type="InterPro" id="IPR037185">
    <property type="entry name" value="EmrE-like"/>
</dbReference>
<feature type="compositionally biased region" description="Polar residues" evidence="8">
    <location>
        <begin position="233"/>
        <end position="253"/>
    </location>
</feature>
<evidence type="ECO:0000256" key="3">
    <source>
        <dbReference type="ARBA" id="ARBA00022475"/>
    </source>
</evidence>
<evidence type="ECO:0000256" key="6">
    <source>
        <dbReference type="ARBA" id="ARBA00023136"/>
    </source>
</evidence>
<dbReference type="InterPro" id="IPR000620">
    <property type="entry name" value="EamA_dom"/>
</dbReference>
<dbReference type="PANTHER" id="PTHR42920:SF5">
    <property type="entry name" value="EAMA DOMAIN-CONTAINING PROTEIN"/>
    <property type="match status" value="1"/>
</dbReference>
<feature type="transmembrane region" description="Helical" evidence="9">
    <location>
        <begin position="618"/>
        <end position="637"/>
    </location>
</feature>
<evidence type="ECO:0000256" key="1">
    <source>
        <dbReference type="ARBA" id="ARBA00004651"/>
    </source>
</evidence>
<evidence type="ECO:0000256" key="7">
    <source>
        <dbReference type="SAM" id="Coils"/>
    </source>
</evidence>
<accession>A0ABT6K245</accession>
<evidence type="ECO:0000256" key="4">
    <source>
        <dbReference type="ARBA" id="ARBA00022692"/>
    </source>
</evidence>
<evidence type="ECO:0000259" key="10">
    <source>
        <dbReference type="Pfam" id="PF00892"/>
    </source>
</evidence>
<dbReference type="SUPFAM" id="SSF103481">
    <property type="entry name" value="Multidrug resistance efflux transporter EmrE"/>
    <property type="match status" value="2"/>
</dbReference>
<comment type="caution">
    <text evidence="11">The sequence shown here is derived from an EMBL/GenBank/DDBJ whole genome shotgun (WGS) entry which is preliminary data.</text>
</comment>
<protein>
    <submittedName>
        <fullName evidence="11">EamA family transporter</fullName>
    </submittedName>
</protein>
<dbReference type="Pfam" id="PF00892">
    <property type="entry name" value="EamA"/>
    <property type="match status" value="1"/>
</dbReference>
<feature type="coiled-coil region" evidence="7">
    <location>
        <begin position="33"/>
        <end position="74"/>
    </location>
</feature>
<feature type="transmembrane region" description="Helical" evidence="9">
    <location>
        <begin position="551"/>
        <end position="573"/>
    </location>
</feature>
<keyword evidence="7" id="KW-0175">Coiled coil</keyword>
<feature type="transmembrane region" description="Helical" evidence="9">
    <location>
        <begin position="381"/>
        <end position="403"/>
    </location>
</feature>
<evidence type="ECO:0000256" key="2">
    <source>
        <dbReference type="ARBA" id="ARBA00007362"/>
    </source>
</evidence>
<organism evidence="11 12">
    <name type="scientific">Umezakia ovalisporum FSS-43</name>
    <dbReference type="NCBI Taxonomy" id="2740520"/>
    <lineage>
        <taxon>Bacteria</taxon>
        <taxon>Bacillati</taxon>
        <taxon>Cyanobacteriota</taxon>
        <taxon>Cyanophyceae</taxon>
        <taxon>Nostocales</taxon>
        <taxon>Nodulariaceae</taxon>
        <taxon>Umezakia</taxon>
    </lineage>
</organism>
<dbReference type="InterPro" id="IPR051258">
    <property type="entry name" value="Diverse_Substrate_Transporter"/>
</dbReference>
<feature type="transmembrane region" description="Helical" evidence="9">
    <location>
        <begin position="338"/>
        <end position="361"/>
    </location>
</feature>
<dbReference type="RefSeq" id="WP_280656634.1">
    <property type="nucleotide sequence ID" value="NZ_JANQDO010000039.1"/>
</dbReference>
<keyword evidence="12" id="KW-1185">Reference proteome</keyword>
<keyword evidence="6 9" id="KW-0472">Membrane</keyword>
<name>A0ABT6K245_9CYAN</name>
<feature type="transmembrane region" description="Helical" evidence="9">
    <location>
        <begin position="643"/>
        <end position="661"/>
    </location>
</feature>
<keyword evidence="5 9" id="KW-1133">Transmembrane helix</keyword>
<sequence length="675" mass="73698">MGRFEKRPDNPRVRGELSRAAETALWAVVEDLERLQQNVLRSLQEEIKRLQAEKTRLSDEIQQLLEEKEHLQQVRQITGQQVLIRQLSEALAKHISSQLQSSLASLVNKSVESNFQERSAINSPGGNNENAQQMLGSLDDTLTITFNSLQQELKNYQNNLSQQLSRMQSQQHQGEAIVEEFINHLRGELGKTKQEISQATVTTSPPTILQTTEQQPPRSSQTHLQLGEIKASVTESISTSTEDLSKSNNIASSTPVSSAEKITLLASEPIPVLSRELSESQTKSPEKPPVATEPVSVLSRELSPPKAKPLNSNLATKPETKPALSPSPKSPTFSPIQIGFLLVVLSTVVSSLYNIVVKWIFYKPYDNFGVLEIQGIISPTLGNVLLILMLRLLVVVPLMLLLAPMMHPQVWEDMQNLLATSRGNHTANSNLKQQKTLQLSLASGCFLFLSQVLIYLAIGQLATGIAIALFFVYPMIGGLLSWLLFGDRPQGFHSATLAAIFCGGLLVLGSSPNLGLANFSMGSSIAILAGVAFACYVILTRICGSQLHPVSLTLINFTTMLVLSFICLMVPLPSNLSLALQQSNLLELILSAFILGVLTLVGYVFNNVGIRKLGAFRAAIIGGGVPILTVVFAGLILQETLTIMQIMGVLFVTFGVAAYSFEKMRTQVKSSNSHN</sequence>
<evidence type="ECO:0000313" key="12">
    <source>
        <dbReference type="Proteomes" id="UP001159371"/>
    </source>
</evidence>
<dbReference type="PANTHER" id="PTHR42920">
    <property type="entry name" value="OS03G0707200 PROTEIN-RELATED"/>
    <property type="match status" value="1"/>
</dbReference>
<feature type="region of interest" description="Disordered" evidence="8">
    <location>
        <begin position="275"/>
        <end position="328"/>
    </location>
</feature>
<keyword evidence="3" id="KW-1003">Cell membrane</keyword>
<evidence type="ECO:0000313" key="11">
    <source>
        <dbReference type="EMBL" id="MDH6056271.1"/>
    </source>
</evidence>
<feature type="transmembrane region" description="Helical" evidence="9">
    <location>
        <begin position="439"/>
        <end position="458"/>
    </location>
</feature>
<dbReference type="EMBL" id="JANQDO010000039">
    <property type="protein sequence ID" value="MDH6056271.1"/>
    <property type="molecule type" value="Genomic_DNA"/>
</dbReference>
<feature type="transmembrane region" description="Helical" evidence="9">
    <location>
        <begin position="516"/>
        <end position="539"/>
    </location>
</feature>
<keyword evidence="4 9" id="KW-0812">Transmembrane</keyword>
<reference evidence="11 12" key="1">
    <citation type="journal article" date="2023" name="J. Phycol.">
        <title>Chrysosporum ovalisporum is synonymous with the true-branching cyanobacterium Umezakia natans (Nostocales/Aphanizomenonaceae).</title>
        <authorList>
            <person name="McGregor G.B."/>
            <person name="Sendall B.C."/>
            <person name="Niiyama Y."/>
            <person name="Tuji A."/>
            <person name="Willis A."/>
        </authorList>
    </citation>
    <scope>NUCLEOTIDE SEQUENCE [LARGE SCALE GENOMIC DNA]</scope>
    <source>
        <strain evidence="11 12">FSS-43</strain>
    </source>
</reference>